<dbReference type="GO" id="GO:0005814">
    <property type="term" value="C:centriole"/>
    <property type="evidence" value="ECO:0007669"/>
    <property type="project" value="UniProtKB-SubCell"/>
</dbReference>
<dbReference type="CDD" id="cd02189">
    <property type="entry name" value="delta_zeta_tubulin-like"/>
    <property type="match status" value="1"/>
</dbReference>
<dbReference type="AlphaFoldDB" id="A0AA36INQ1"/>
<evidence type="ECO:0000256" key="11">
    <source>
        <dbReference type="ARBA" id="ARBA00023273"/>
    </source>
</evidence>
<reference evidence="16" key="1">
    <citation type="submission" date="2023-08" db="EMBL/GenBank/DDBJ databases">
        <authorList>
            <person name="Chen Y."/>
            <person name="Shah S."/>
            <person name="Dougan E. K."/>
            <person name="Thang M."/>
            <person name="Chan C."/>
        </authorList>
    </citation>
    <scope>NUCLEOTIDE SEQUENCE</scope>
</reference>
<evidence type="ECO:0000256" key="2">
    <source>
        <dbReference type="ARBA" id="ARBA00004123"/>
    </source>
</evidence>
<name>A0AA36INQ1_9DINO</name>
<keyword evidence="9 14" id="KW-0342">GTP-binding</keyword>
<dbReference type="InterPro" id="IPR017975">
    <property type="entry name" value="Tubulin_CS"/>
</dbReference>
<dbReference type="Pfam" id="PF00091">
    <property type="entry name" value="Tubulin"/>
    <property type="match status" value="1"/>
</dbReference>
<dbReference type="SUPFAM" id="SSF52490">
    <property type="entry name" value="Tubulin nucleotide-binding domain-like"/>
    <property type="match status" value="1"/>
</dbReference>
<gene>
    <name evidence="16" type="ORF">EVOR1521_LOCUS15369</name>
</gene>
<comment type="similarity">
    <text evidence="4 14">Belongs to the tubulin family.</text>
</comment>
<dbReference type="GO" id="GO:0005525">
    <property type="term" value="F:GTP binding"/>
    <property type="evidence" value="ECO:0007669"/>
    <property type="project" value="UniProtKB-UniRule"/>
</dbReference>
<dbReference type="PANTHER" id="PTHR11588">
    <property type="entry name" value="TUBULIN"/>
    <property type="match status" value="1"/>
</dbReference>
<evidence type="ECO:0000256" key="10">
    <source>
        <dbReference type="ARBA" id="ARBA00023242"/>
    </source>
</evidence>
<evidence type="ECO:0000256" key="7">
    <source>
        <dbReference type="ARBA" id="ARBA00022741"/>
    </source>
</evidence>
<evidence type="ECO:0000256" key="14">
    <source>
        <dbReference type="RuleBase" id="RU000352"/>
    </source>
</evidence>
<keyword evidence="17" id="KW-1185">Reference proteome</keyword>
<evidence type="ECO:0000256" key="9">
    <source>
        <dbReference type="ARBA" id="ARBA00023134"/>
    </source>
</evidence>
<comment type="function">
    <text evidence="13">Acts as a positive regulator of hedgehog signaling and regulates ciliary function.</text>
</comment>
<evidence type="ECO:0000313" key="16">
    <source>
        <dbReference type="EMBL" id="CAJ1389828.1"/>
    </source>
</evidence>
<keyword evidence="11" id="KW-0966">Cell projection</keyword>
<dbReference type="Gene3D" id="3.40.50.1440">
    <property type="entry name" value="Tubulin/FtsZ, GTPase domain"/>
    <property type="match status" value="1"/>
</dbReference>
<dbReference type="Proteomes" id="UP001178507">
    <property type="component" value="Unassembled WGS sequence"/>
</dbReference>
<protein>
    <recommendedName>
        <fullName evidence="5">Tubulin delta chain</fullName>
    </recommendedName>
    <alternativeName>
        <fullName evidence="12">Delta-tubulin</fullName>
    </alternativeName>
</protein>
<dbReference type="GO" id="GO:0030030">
    <property type="term" value="P:cell projection organization"/>
    <property type="evidence" value="ECO:0007669"/>
    <property type="project" value="UniProtKB-KW"/>
</dbReference>
<keyword evidence="6 14" id="KW-0493">Microtubule</keyword>
<dbReference type="InterPro" id="IPR003008">
    <property type="entry name" value="Tubulin_FtsZ_GTPase"/>
</dbReference>
<dbReference type="PROSITE" id="PS00227">
    <property type="entry name" value="TUBULIN"/>
    <property type="match status" value="1"/>
</dbReference>
<dbReference type="InterPro" id="IPR036525">
    <property type="entry name" value="Tubulin/FtsZ_GTPase_sf"/>
</dbReference>
<proteinExistence type="inferred from homology"/>
<evidence type="ECO:0000256" key="6">
    <source>
        <dbReference type="ARBA" id="ARBA00022701"/>
    </source>
</evidence>
<dbReference type="GO" id="GO:0005634">
    <property type="term" value="C:nucleus"/>
    <property type="evidence" value="ECO:0007669"/>
    <property type="project" value="UniProtKB-SubCell"/>
</dbReference>
<comment type="subcellular location">
    <subcellularLocation>
        <location evidence="3">Cell projection</location>
        <location evidence="3">Cilium</location>
    </subcellularLocation>
    <subcellularLocation>
        <location evidence="1">Cytoplasm</location>
        <location evidence="1">Cytoskeleton</location>
        <location evidence="1">Microtubule organizing center</location>
        <location evidence="1">Centrosome</location>
        <location evidence="1">Centriole</location>
    </subcellularLocation>
    <subcellularLocation>
        <location evidence="2">Nucleus</location>
    </subcellularLocation>
</comment>
<dbReference type="GO" id="GO:0007017">
    <property type="term" value="P:microtubule-based process"/>
    <property type="evidence" value="ECO:0007669"/>
    <property type="project" value="InterPro"/>
</dbReference>
<dbReference type="InterPro" id="IPR008280">
    <property type="entry name" value="Tub_FtsZ_C"/>
</dbReference>
<evidence type="ECO:0000256" key="13">
    <source>
        <dbReference type="ARBA" id="ARBA00046149"/>
    </source>
</evidence>
<keyword evidence="10" id="KW-0539">Nucleus</keyword>
<evidence type="ECO:0000256" key="5">
    <source>
        <dbReference type="ARBA" id="ARBA00014184"/>
    </source>
</evidence>
<feature type="domain" description="Tubulin/FtsZ GTPase" evidence="15">
    <location>
        <begin position="44"/>
        <end position="242"/>
    </location>
</feature>
<keyword evidence="8" id="KW-0970">Cilium biogenesis/degradation</keyword>
<evidence type="ECO:0000256" key="1">
    <source>
        <dbReference type="ARBA" id="ARBA00004114"/>
    </source>
</evidence>
<dbReference type="GO" id="GO:0005200">
    <property type="term" value="F:structural constituent of cytoskeleton"/>
    <property type="evidence" value="ECO:0007669"/>
    <property type="project" value="InterPro"/>
</dbReference>
<sequence length="433" mass="47130">MSVVTLQLGQCGNQLGAELFSALHQESQAAPYSLSNHIQKTFFCERAIRGSDAKAKCARAVLVDTEPRVVQRCIEGIEGDAQRAWRYAPRGVYHAGGAANNWACGYNVHGPALQEKVLEELQKEVEGCDRLGGFLALHSVAGGTGSGLGSCMLRAVRDTFPSSVLSSVSVWPFEGGEVSVQCYNAALTLGSIYEHTDMAVVCENQRYLDLCRVLLGQERPSLDSLNHAICRNLVRVMMPCKSVRNLHGSGSPLLQLAGHLCAHPLYRLATVRALPQMVQGAEAFTSDSWTALQRQLLNLSETGSSVDRPSGQEVKGRCRTVSAAAFLWGDGASEASLDPWRKLPLWQHSLDSVQVHADTHQVGGLERSLGFLSNCQAVVPALCGATRRATSMLRASAYLHQYERYGLSREEMSEAILLTLQVQTDYEKLSLAK</sequence>
<evidence type="ECO:0000256" key="3">
    <source>
        <dbReference type="ARBA" id="ARBA00004138"/>
    </source>
</evidence>
<dbReference type="PRINTS" id="PR01224">
    <property type="entry name" value="DELTATUBULIN"/>
</dbReference>
<dbReference type="GO" id="GO:0005874">
    <property type="term" value="C:microtubule"/>
    <property type="evidence" value="ECO:0007669"/>
    <property type="project" value="UniProtKB-KW"/>
</dbReference>
<dbReference type="InterPro" id="IPR002967">
    <property type="entry name" value="Delta_tubulin"/>
</dbReference>
<dbReference type="EMBL" id="CAUJNA010001946">
    <property type="protein sequence ID" value="CAJ1389828.1"/>
    <property type="molecule type" value="Genomic_DNA"/>
</dbReference>
<evidence type="ECO:0000313" key="17">
    <source>
        <dbReference type="Proteomes" id="UP001178507"/>
    </source>
</evidence>
<evidence type="ECO:0000256" key="4">
    <source>
        <dbReference type="ARBA" id="ARBA00009636"/>
    </source>
</evidence>
<dbReference type="GO" id="GO:0005929">
    <property type="term" value="C:cilium"/>
    <property type="evidence" value="ECO:0007669"/>
    <property type="project" value="UniProtKB-SubCell"/>
</dbReference>
<accession>A0AA36INQ1</accession>
<keyword evidence="7 14" id="KW-0547">Nucleotide-binding</keyword>
<dbReference type="SUPFAM" id="SSF55307">
    <property type="entry name" value="Tubulin C-terminal domain-like"/>
    <property type="match status" value="1"/>
</dbReference>
<comment type="caution">
    <text evidence="16">The sequence shown here is derived from an EMBL/GenBank/DDBJ whole genome shotgun (WGS) entry which is preliminary data.</text>
</comment>
<dbReference type="InterPro" id="IPR000217">
    <property type="entry name" value="Tubulin"/>
</dbReference>
<evidence type="ECO:0000259" key="15">
    <source>
        <dbReference type="SMART" id="SM00864"/>
    </source>
</evidence>
<dbReference type="PRINTS" id="PR01161">
    <property type="entry name" value="TUBULIN"/>
</dbReference>
<dbReference type="SMART" id="SM00864">
    <property type="entry name" value="Tubulin"/>
    <property type="match status" value="1"/>
</dbReference>
<evidence type="ECO:0000256" key="12">
    <source>
        <dbReference type="ARBA" id="ARBA00030594"/>
    </source>
</evidence>
<organism evidence="16 17">
    <name type="scientific">Effrenium voratum</name>
    <dbReference type="NCBI Taxonomy" id="2562239"/>
    <lineage>
        <taxon>Eukaryota</taxon>
        <taxon>Sar</taxon>
        <taxon>Alveolata</taxon>
        <taxon>Dinophyceae</taxon>
        <taxon>Suessiales</taxon>
        <taxon>Symbiodiniaceae</taxon>
        <taxon>Effrenium</taxon>
    </lineage>
</organism>
<evidence type="ECO:0000256" key="8">
    <source>
        <dbReference type="ARBA" id="ARBA00022794"/>
    </source>
</evidence>